<name>A0A6J1CZF4_MOMCH</name>
<dbReference type="PANTHER" id="PTHR35317">
    <property type="entry name" value="OS04G0629600 PROTEIN"/>
    <property type="match status" value="1"/>
</dbReference>
<gene>
    <name evidence="3" type="primary">LOC111016191</name>
</gene>
<dbReference type="Pfam" id="PF14223">
    <property type="entry name" value="Retrotran_gag_2"/>
    <property type="match status" value="1"/>
</dbReference>
<dbReference type="AlphaFoldDB" id="A0A6J1CZF4"/>
<evidence type="ECO:0000313" key="3">
    <source>
        <dbReference type="RefSeq" id="XP_022147180.1"/>
    </source>
</evidence>
<organism evidence="2 3">
    <name type="scientific">Momordica charantia</name>
    <name type="common">Bitter gourd</name>
    <name type="synonym">Balsam pear</name>
    <dbReference type="NCBI Taxonomy" id="3673"/>
    <lineage>
        <taxon>Eukaryota</taxon>
        <taxon>Viridiplantae</taxon>
        <taxon>Streptophyta</taxon>
        <taxon>Embryophyta</taxon>
        <taxon>Tracheophyta</taxon>
        <taxon>Spermatophyta</taxon>
        <taxon>Magnoliopsida</taxon>
        <taxon>eudicotyledons</taxon>
        <taxon>Gunneridae</taxon>
        <taxon>Pentapetalae</taxon>
        <taxon>rosids</taxon>
        <taxon>fabids</taxon>
        <taxon>Cucurbitales</taxon>
        <taxon>Cucurbitaceae</taxon>
        <taxon>Momordiceae</taxon>
        <taxon>Momordica</taxon>
    </lineage>
</organism>
<protein>
    <submittedName>
        <fullName evidence="3">Uncharacterized protein LOC111016191</fullName>
    </submittedName>
</protein>
<accession>A0A6J1CZF4</accession>
<evidence type="ECO:0000313" key="2">
    <source>
        <dbReference type="Proteomes" id="UP000504603"/>
    </source>
</evidence>
<proteinExistence type="predicted"/>
<dbReference type="GeneID" id="111016191"/>
<sequence>MELGSNNLSSLAPHVFDGENYQAWAIIIQAYKEVLDLVKEFERMQMKDSESIKEYSNKLIGIANKVRALGTNLSDNRLVQKILVSVPERYEATIASLENTKDLSKLKVIEVVSSLQAQKQRRLMRQEGSMEGALKARMQQGEGGREKK</sequence>
<reference evidence="3" key="1">
    <citation type="submission" date="2025-08" db="UniProtKB">
        <authorList>
            <consortium name="RefSeq"/>
        </authorList>
    </citation>
    <scope>IDENTIFICATION</scope>
    <source>
        <strain evidence="3">OHB3-1</strain>
    </source>
</reference>
<dbReference type="Proteomes" id="UP000504603">
    <property type="component" value="Unplaced"/>
</dbReference>
<dbReference type="KEGG" id="mcha:111016191"/>
<feature type="region of interest" description="Disordered" evidence="1">
    <location>
        <begin position="125"/>
        <end position="148"/>
    </location>
</feature>
<dbReference type="OrthoDB" id="1711498at2759"/>
<dbReference type="RefSeq" id="XP_022147180.1">
    <property type="nucleotide sequence ID" value="XM_022291488.1"/>
</dbReference>
<evidence type="ECO:0000256" key="1">
    <source>
        <dbReference type="SAM" id="MobiDB-lite"/>
    </source>
</evidence>
<keyword evidence="2" id="KW-1185">Reference proteome</keyword>
<dbReference type="PANTHER" id="PTHR35317:SF24">
    <property type="entry name" value="RETROVIRUS-RELATED POL POLYPROTEIN FROM TRANSPOSON TNT 1-94"/>
    <property type="match status" value="1"/>
</dbReference>